<protein>
    <submittedName>
        <fullName evidence="1">Uncharacterized protein</fullName>
    </submittedName>
</protein>
<reference evidence="1 2" key="1">
    <citation type="journal article" date="2013" name="Curr. Biol.">
        <title>The Genome of the Foraminiferan Reticulomyxa filosa.</title>
        <authorList>
            <person name="Glockner G."/>
            <person name="Hulsmann N."/>
            <person name="Schleicher M."/>
            <person name="Noegel A.A."/>
            <person name="Eichinger L."/>
            <person name="Gallinger C."/>
            <person name="Pawlowski J."/>
            <person name="Sierra R."/>
            <person name="Euteneuer U."/>
            <person name="Pillet L."/>
            <person name="Moustafa A."/>
            <person name="Platzer M."/>
            <person name="Groth M."/>
            <person name="Szafranski K."/>
            <person name="Schliwa M."/>
        </authorList>
    </citation>
    <scope>NUCLEOTIDE SEQUENCE [LARGE SCALE GENOMIC DNA]</scope>
</reference>
<dbReference type="Proteomes" id="UP000023152">
    <property type="component" value="Unassembled WGS sequence"/>
</dbReference>
<organism evidence="1 2">
    <name type="scientific">Reticulomyxa filosa</name>
    <dbReference type="NCBI Taxonomy" id="46433"/>
    <lineage>
        <taxon>Eukaryota</taxon>
        <taxon>Sar</taxon>
        <taxon>Rhizaria</taxon>
        <taxon>Retaria</taxon>
        <taxon>Foraminifera</taxon>
        <taxon>Monothalamids</taxon>
        <taxon>Reticulomyxidae</taxon>
        <taxon>Reticulomyxa</taxon>
    </lineage>
</organism>
<gene>
    <name evidence="1" type="ORF">RFI_04141</name>
</gene>
<sequence>MASKLDCQNFLDQKLQEITSPDTINKYYVLANDFVNNLLAKQKEIISSNKTSPFSCIYGVMLSGCVQKQLVIPSISCGYLVFLYHLKERHFDNSNVEPFEKKHKDILKWMKQSIEKMKNEFDKDEIRILRYSRSSLRIEWKGVEYHIAIAWTFWKRQYCAFDYTQNNVHVYKFLAEQLQIAASDLVEEAPIHQRHIRKTNARWKKFLEKNMSSSLSLLRVYYMRGESIGKNVRSAIMFLKMWQHYQMKGKQHLSNNSLEIMCVHLFDRLKKKSQCDTPIFSFDIIAEFFHSIMQFKKCASKKILPMEWPYQKNKFQCLIKSKHIHKYKQTFNSGDIVILDNLIIR</sequence>
<proteinExistence type="predicted"/>
<accession>X6P5T0</accession>
<evidence type="ECO:0000313" key="1">
    <source>
        <dbReference type="EMBL" id="ETO32967.1"/>
    </source>
</evidence>
<name>X6P5T0_RETFI</name>
<keyword evidence="2" id="KW-1185">Reference proteome</keyword>
<dbReference type="EMBL" id="ASPP01003789">
    <property type="protein sequence ID" value="ETO32967.1"/>
    <property type="molecule type" value="Genomic_DNA"/>
</dbReference>
<dbReference type="AlphaFoldDB" id="X6P5T0"/>
<comment type="caution">
    <text evidence="1">The sequence shown here is derived from an EMBL/GenBank/DDBJ whole genome shotgun (WGS) entry which is preliminary data.</text>
</comment>
<evidence type="ECO:0000313" key="2">
    <source>
        <dbReference type="Proteomes" id="UP000023152"/>
    </source>
</evidence>